<dbReference type="Gene3D" id="1.10.8.270">
    <property type="entry name" value="putative rabgap domain of human tbc1 domain family member 14 like domains"/>
    <property type="match status" value="1"/>
</dbReference>
<feature type="domain" description="Rab-GAP TBC" evidence="11">
    <location>
        <begin position="470"/>
        <end position="657"/>
    </location>
</feature>
<evidence type="ECO:0000259" key="11">
    <source>
        <dbReference type="PROSITE" id="PS50086"/>
    </source>
</evidence>
<dbReference type="GO" id="GO:0016020">
    <property type="term" value="C:membrane"/>
    <property type="evidence" value="ECO:0007669"/>
    <property type="project" value="UniProtKB-SubCell"/>
</dbReference>
<accession>A0A7K6ZJD6</accession>
<dbReference type="InterPro" id="IPR004182">
    <property type="entry name" value="GRAM"/>
</dbReference>
<dbReference type="Pfam" id="PF00566">
    <property type="entry name" value="RabGAP-TBC"/>
    <property type="match status" value="1"/>
</dbReference>
<evidence type="ECO:0000256" key="3">
    <source>
        <dbReference type="ARBA" id="ARBA00022553"/>
    </source>
</evidence>
<proteinExistence type="predicted"/>
<evidence type="ECO:0000256" key="1">
    <source>
        <dbReference type="ARBA" id="ARBA00004167"/>
    </source>
</evidence>
<dbReference type="PROSITE" id="PS50222">
    <property type="entry name" value="EF_HAND_2"/>
    <property type="match status" value="1"/>
</dbReference>
<dbReference type="InterPro" id="IPR011992">
    <property type="entry name" value="EF-hand-dom_pair"/>
</dbReference>
<evidence type="ECO:0000256" key="9">
    <source>
        <dbReference type="ARBA" id="ARBA00067403"/>
    </source>
</evidence>
<evidence type="ECO:0000256" key="6">
    <source>
        <dbReference type="ARBA" id="ARBA00022989"/>
    </source>
</evidence>
<dbReference type="Gene3D" id="1.10.238.10">
    <property type="entry name" value="EF-hand"/>
    <property type="match status" value="1"/>
</dbReference>
<dbReference type="InterPro" id="IPR000195">
    <property type="entry name" value="Rab-GAP-TBC_dom"/>
</dbReference>
<dbReference type="InterPro" id="IPR035969">
    <property type="entry name" value="Rab-GAP_TBC_sf"/>
</dbReference>
<dbReference type="GO" id="GO:0003008">
    <property type="term" value="P:system process"/>
    <property type="evidence" value="ECO:0007669"/>
    <property type="project" value="UniProtKB-ARBA"/>
</dbReference>
<sequence>GLLVGTLDVVLDSSARVAPYRILHQTQDSQVYWAVACGSSRKEITKHWEWLENNLLQTLSIFDNEEDITTFVKGKIHGIIAEENKNQQPQSEEDPGKFKEAELKMRKQFGMPEVEKLVNYYSCSYWKGRVPRQGWLYLTVNHLCFYSFLLGKEVTLVIQWVDVTQLEKNATLLFPECIKVSTRDSELYFSMFLNINETFKLMEQLANIAMRQLLDNESFLEDKSLPKPRKPLKNISALKRDLDARAKNECYRATFRLPKDECLDGHTDCTLWTPFNKMHIPGQMFVSNNYICFASKAEEACHLIIPLREVTIVEKADSSSVLPSPLSISTRSKMTFFFANLRDRDFLVQRISDFLQRTPSKKPCGSDREWKWNFGDPGCEEVPELPSSSPLALSPSSALNSRPVNFCAGEVPTVSQGLLKLFRRNSEELLGPKGAKEKMKEESWNIHFFEYGRGMCMYRTAKTRELVQKGIPENLRGELWLLFSGAWNEMVTHPGYYADLVEKSMGKYNLATEEIERDLHRSMPEHPAFQNELGIAALRRVLTAYAFRNPTIGYCQAMNIVTSVLLLYCNEEEAFWLLVALCERMLPDYYNTRVVGALVDQGIFEELTREHLPQLSEKMQDLGVISTISLSWFLTLFLSVMPFESAVVIVDCFFYEGIKFILQVSLAILDANMEKLLQCCDEGEAMTILGRYLDNVVNKQSVSPPIPHLHALLTSGDDPPLEIDIFELIKTSYEKFSNLKADDIEQMRFKQRLKVIQSLEDTAKKSVVRAVSSDIGFSMEELEELYVVFKAKYLMSCYWGNNRAAAARRDQSLPYLEQYRIDMEQFKDLFISLTPWSCGTHTPVLAGRMFRLLDENRDSLINFKEFVTGMSGMYHGDLTEKLKVLYKLHLPPGEPLISFSVCTALSPEETESALEATSYFTEDVTTEVSPFVSELDFCLHCESQVSDIIPSFLLETQEDKGRKNDSCQEKEEKGTSPQDYRYYLRMWAKEKESRKETIKDLPKMSQEQFIELCKTLYNMFSEDPVEQELYHAIATVASLLLRIGEVGKKFSNRPVKKSEESKTHNSQDPVSEGESPTSEQSQNSAVEQQPQADCEDKPTGDAQPGKTQQENQTLGDGAGEGQGSPLQLLSDDETKDDMSMSSYSMVSTGSLQCEDIADDTVLVGCEGGGSAARYGSTIDTDWSISFEQILASMLTETALVNYFEKKVDILQKIKDQKRVERQFSSSSDYELSSVTG</sequence>
<dbReference type="InterPro" id="IPR002048">
    <property type="entry name" value="EF_hand_dom"/>
</dbReference>
<dbReference type="SMART" id="SM00164">
    <property type="entry name" value="TBC"/>
    <property type="match status" value="1"/>
</dbReference>
<dbReference type="EMBL" id="VZSG01000067">
    <property type="protein sequence ID" value="NWX83569.1"/>
    <property type="molecule type" value="Genomic_DNA"/>
</dbReference>
<evidence type="ECO:0000256" key="7">
    <source>
        <dbReference type="ARBA" id="ARBA00023136"/>
    </source>
</evidence>
<keyword evidence="6" id="KW-1133">Transmembrane helix</keyword>
<keyword evidence="4" id="KW-0812">Transmembrane</keyword>
<dbReference type="Gene3D" id="1.10.10.750">
    <property type="entry name" value="Ypt/Rab-GAP domain of gyp1p, domain 1"/>
    <property type="match status" value="1"/>
</dbReference>
<dbReference type="FunFam" id="1.10.472.80:FF:000033">
    <property type="entry name" value="TBC1 domain family member 9B isoform X1"/>
    <property type="match status" value="1"/>
</dbReference>
<evidence type="ECO:0000256" key="8">
    <source>
        <dbReference type="ARBA" id="ARBA00043879"/>
    </source>
</evidence>
<feature type="domain" description="EF-hand" evidence="12">
    <location>
        <begin position="848"/>
        <end position="876"/>
    </location>
</feature>
<comment type="function">
    <text evidence="8">May act as a GTPase-activating protein for Rab family protein(s).</text>
</comment>
<organism evidence="13 14">
    <name type="scientific">Nothoprocta pentlandii</name>
    <dbReference type="NCBI Taxonomy" id="2585814"/>
    <lineage>
        <taxon>Eukaryota</taxon>
        <taxon>Metazoa</taxon>
        <taxon>Chordata</taxon>
        <taxon>Craniata</taxon>
        <taxon>Vertebrata</taxon>
        <taxon>Euteleostomi</taxon>
        <taxon>Archelosauria</taxon>
        <taxon>Archosauria</taxon>
        <taxon>Dinosauria</taxon>
        <taxon>Saurischia</taxon>
        <taxon>Theropoda</taxon>
        <taxon>Coelurosauria</taxon>
        <taxon>Aves</taxon>
        <taxon>Palaeognathae</taxon>
        <taxon>Tinamiformes</taxon>
        <taxon>Tinamidae</taxon>
        <taxon>Nothoprocta</taxon>
    </lineage>
</organism>
<dbReference type="InterPro" id="IPR036017">
    <property type="entry name" value="TCB1D9/TCB1D9B_PH-GRAM2"/>
</dbReference>
<keyword evidence="2" id="KW-0343">GTPase activation</keyword>
<dbReference type="Pfam" id="PF02893">
    <property type="entry name" value="GRAM"/>
    <property type="match status" value="2"/>
</dbReference>
<dbReference type="PANTHER" id="PTHR47666:SF5">
    <property type="entry name" value="TBC1 DOMAIN FAMILY MEMBER 9B"/>
    <property type="match status" value="1"/>
</dbReference>
<dbReference type="FunFam" id="2.30.29.30:FF:000013">
    <property type="entry name" value="Putative TBC1 domain family member 8B"/>
    <property type="match status" value="1"/>
</dbReference>
<evidence type="ECO:0000256" key="5">
    <source>
        <dbReference type="ARBA" id="ARBA00022737"/>
    </source>
</evidence>
<keyword evidence="14" id="KW-1185">Reference proteome</keyword>
<evidence type="ECO:0000313" key="14">
    <source>
        <dbReference type="Proteomes" id="UP000538817"/>
    </source>
</evidence>
<dbReference type="InterPro" id="IPR011993">
    <property type="entry name" value="PH-like_dom_sf"/>
</dbReference>
<dbReference type="CDD" id="cd13354">
    <property type="entry name" value="PH-GRAM2_TCB1D9_TCB1D9B"/>
    <property type="match status" value="1"/>
</dbReference>
<name>A0A7K6ZJD6_9AVES</name>
<dbReference type="SUPFAM" id="SSF47473">
    <property type="entry name" value="EF-hand"/>
    <property type="match status" value="1"/>
</dbReference>
<keyword evidence="3" id="KW-0597">Phosphoprotein</keyword>
<dbReference type="CDD" id="cd13351">
    <property type="entry name" value="PH-GRAM1_TCB1D9_TCB1D9B"/>
    <property type="match status" value="1"/>
</dbReference>
<dbReference type="GO" id="GO:0005509">
    <property type="term" value="F:calcium ion binding"/>
    <property type="evidence" value="ECO:0007669"/>
    <property type="project" value="InterPro"/>
</dbReference>
<feature type="non-terminal residue" evidence="13">
    <location>
        <position position="1236"/>
    </location>
</feature>
<keyword evidence="5" id="KW-0677">Repeat</keyword>
<dbReference type="FunFam" id="2.30.29.30:FF:000041">
    <property type="entry name" value="TBC1 domain family member 9 isoform X1"/>
    <property type="match status" value="1"/>
</dbReference>
<evidence type="ECO:0000256" key="2">
    <source>
        <dbReference type="ARBA" id="ARBA00022468"/>
    </source>
</evidence>
<feature type="compositionally biased region" description="Polar residues" evidence="10">
    <location>
        <begin position="1066"/>
        <end position="1091"/>
    </location>
</feature>
<dbReference type="PANTHER" id="PTHR47666">
    <property type="entry name" value="PROTEIN VASCULAR ASSOCIATED DEATH 1, CHLOROPLASTIC"/>
    <property type="match status" value="1"/>
</dbReference>
<dbReference type="Gene3D" id="1.10.472.80">
    <property type="entry name" value="Ypt/Rab-GAP domain of gyp1p, domain 3"/>
    <property type="match status" value="1"/>
</dbReference>
<dbReference type="GO" id="GO:0005096">
    <property type="term" value="F:GTPase activator activity"/>
    <property type="evidence" value="ECO:0007669"/>
    <property type="project" value="UniProtKB-KW"/>
</dbReference>
<dbReference type="Proteomes" id="UP000538817">
    <property type="component" value="Unassembled WGS sequence"/>
</dbReference>
<dbReference type="AlphaFoldDB" id="A0A7K6ZJD6"/>
<dbReference type="Gene3D" id="2.30.29.30">
    <property type="entry name" value="Pleckstrin-homology domain (PH domain)/Phosphotyrosine-binding domain (PTB)"/>
    <property type="match status" value="2"/>
</dbReference>
<evidence type="ECO:0000256" key="10">
    <source>
        <dbReference type="SAM" id="MobiDB-lite"/>
    </source>
</evidence>
<protein>
    <recommendedName>
        <fullName evidence="9">TBC1 domain family member 9B</fullName>
    </recommendedName>
</protein>
<dbReference type="FunFam" id="1.10.8.270:FF:000002">
    <property type="entry name" value="TBC1 domain family member 9B"/>
    <property type="match status" value="1"/>
</dbReference>
<keyword evidence="7" id="KW-0472">Membrane</keyword>
<feature type="compositionally biased region" description="Polar residues" evidence="10">
    <location>
        <begin position="1105"/>
        <end position="1114"/>
    </location>
</feature>
<evidence type="ECO:0000313" key="13">
    <source>
        <dbReference type="EMBL" id="NWX83569.1"/>
    </source>
</evidence>
<feature type="compositionally biased region" description="Basic and acidic residues" evidence="10">
    <location>
        <begin position="1056"/>
        <end position="1065"/>
    </location>
</feature>
<comment type="subcellular location">
    <subcellularLocation>
        <location evidence="1">Membrane</location>
        <topology evidence="1">Single-pass membrane protein</topology>
    </subcellularLocation>
</comment>
<feature type="region of interest" description="Disordered" evidence="10">
    <location>
        <begin position="1053"/>
        <end position="1143"/>
    </location>
</feature>
<gene>
    <name evidence="13" type="primary">Tbc1d9b</name>
    <name evidence="13" type="ORF">NOTPEN_R08480</name>
</gene>
<feature type="non-terminal residue" evidence="13">
    <location>
        <position position="1"/>
    </location>
</feature>
<dbReference type="SUPFAM" id="SSF47923">
    <property type="entry name" value="Ypt/Rab-GAP domain of gyp1p"/>
    <property type="match status" value="2"/>
</dbReference>
<dbReference type="PROSITE" id="PS50086">
    <property type="entry name" value="TBC_RABGAP"/>
    <property type="match status" value="1"/>
</dbReference>
<comment type="caution">
    <text evidence="13">The sequence shown here is derived from an EMBL/GenBank/DDBJ whole genome shotgun (WGS) entry which is preliminary data.</text>
</comment>
<dbReference type="SMART" id="SM00568">
    <property type="entry name" value="GRAM"/>
    <property type="match status" value="2"/>
</dbReference>
<evidence type="ECO:0000256" key="4">
    <source>
        <dbReference type="ARBA" id="ARBA00022692"/>
    </source>
</evidence>
<evidence type="ECO:0000259" key="12">
    <source>
        <dbReference type="PROSITE" id="PS50222"/>
    </source>
</evidence>
<dbReference type="FunFam" id="1.10.238.10:FF:000130">
    <property type="entry name" value="TBC1 domain family member 9B isoform X1"/>
    <property type="match status" value="1"/>
</dbReference>
<reference evidence="13 14" key="1">
    <citation type="submission" date="2019-09" db="EMBL/GenBank/DDBJ databases">
        <title>Bird 10,000 Genomes (B10K) Project - Family phase.</title>
        <authorList>
            <person name="Zhang G."/>
        </authorList>
    </citation>
    <scope>NUCLEOTIDE SEQUENCE [LARGE SCALE GENOMIC DNA]</scope>
    <source>
        <strain evidence="13">B10K-MSB-04</strain>
    </source>
</reference>
<dbReference type="InterPro" id="IPR036014">
    <property type="entry name" value="TCB1D9/TCB1D9B_PH-GRAM1"/>
</dbReference>